<evidence type="ECO:0000313" key="2">
    <source>
        <dbReference type="EMBL" id="MBB4916742.1"/>
    </source>
</evidence>
<dbReference type="Proteomes" id="UP000552644">
    <property type="component" value="Unassembled WGS sequence"/>
</dbReference>
<dbReference type="EMBL" id="JACHJP010000003">
    <property type="protein sequence ID" value="MBB4916742.1"/>
    <property type="molecule type" value="Genomic_DNA"/>
</dbReference>
<keyword evidence="3" id="KW-1185">Reference proteome</keyword>
<proteinExistence type="predicted"/>
<comment type="caution">
    <text evidence="2">The sequence shown here is derived from an EMBL/GenBank/DDBJ whole genome shotgun (WGS) entry which is preliminary data.</text>
</comment>
<name>A0A7W7QNF1_9ACTN</name>
<reference evidence="2 3" key="1">
    <citation type="submission" date="2020-08" db="EMBL/GenBank/DDBJ databases">
        <title>Genomic Encyclopedia of Type Strains, Phase III (KMG-III): the genomes of soil and plant-associated and newly described type strains.</title>
        <authorList>
            <person name="Whitman W."/>
        </authorList>
    </citation>
    <scope>NUCLEOTIDE SEQUENCE [LARGE SCALE GENOMIC DNA]</scope>
    <source>
        <strain evidence="2 3">CECT 8840</strain>
    </source>
</reference>
<keyword evidence="1" id="KW-1133">Transmembrane helix</keyword>
<evidence type="ECO:0000313" key="3">
    <source>
        <dbReference type="Proteomes" id="UP000552644"/>
    </source>
</evidence>
<keyword evidence="1" id="KW-0472">Membrane</keyword>
<sequence length="109" mass="12282">MTALPRLPDTPAVRAVERLRLALARRGIGARTYGGYGLALLTVGSLIVWCNGYRFWWCAGWDAQRRRPVMGSQDARQTERTARRVEFHLARLRRWQADGTPPTNGTTTG</sequence>
<dbReference type="RefSeq" id="WP_184716326.1">
    <property type="nucleotide sequence ID" value="NZ_JACHJP010000003.1"/>
</dbReference>
<evidence type="ECO:0000256" key="1">
    <source>
        <dbReference type="SAM" id="Phobius"/>
    </source>
</evidence>
<protein>
    <submittedName>
        <fullName evidence="2">Uncharacterized protein</fullName>
    </submittedName>
</protein>
<dbReference type="AlphaFoldDB" id="A0A7W7QNF1"/>
<gene>
    <name evidence="2" type="ORF">FHS44_003830</name>
</gene>
<organism evidence="2 3">
    <name type="scientific">Streptosporangium saharense</name>
    <dbReference type="NCBI Taxonomy" id="1706840"/>
    <lineage>
        <taxon>Bacteria</taxon>
        <taxon>Bacillati</taxon>
        <taxon>Actinomycetota</taxon>
        <taxon>Actinomycetes</taxon>
        <taxon>Streptosporangiales</taxon>
        <taxon>Streptosporangiaceae</taxon>
        <taxon>Streptosporangium</taxon>
    </lineage>
</organism>
<feature type="transmembrane region" description="Helical" evidence="1">
    <location>
        <begin position="33"/>
        <end position="57"/>
    </location>
</feature>
<keyword evidence="1" id="KW-0812">Transmembrane</keyword>
<accession>A0A7W7QNF1</accession>